<dbReference type="SMART" id="SM00987">
    <property type="entry name" value="UreE_C"/>
    <property type="match status" value="1"/>
</dbReference>
<evidence type="ECO:0000256" key="6">
    <source>
        <dbReference type="ARBA" id="ARBA00022723"/>
    </source>
</evidence>
<keyword evidence="7" id="KW-0227">DNA damage</keyword>
<keyword evidence="11" id="KW-0234">DNA repair</keyword>
<evidence type="ECO:0000313" key="15">
    <source>
        <dbReference type="Proteomes" id="UP001193081"/>
    </source>
</evidence>
<evidence type="ECO:0000313" key="14">
    <source>
        <dbReference type="EMBL" id="MBP1466364.1"/>
    </source>
</evidence>
<keyword evidence="10" id="KW-0411">Iron-sulfur</keyword>
<dbReference type="SMART" id="SM00986">
    <property type="entry name" value="UDG"/>
    <property type="match status" value="1"/>
</dbReference>
<dbReference type="EC" id="3.2.2.27" evidence="3"/>
<feature type="region of interest" description="Disordered" evidence="12">
    <location>
        <begin position="189"/>
        <end position="211"/>
    </location>
</feature>
<evidence type="ECO:0000256" key="9">
    <source>
        <dbReference type="ARBA" id="ARBA00023004"/>
    </source>
</evidence>
<comment type="catalytic activity">
    <reaction evidence="1">
        <text>Hydrolyzes single-stranded DNA or mismatched double-stranded DNA and polynucleotides, releasing free uracil.</text>
        <dbReference type="EC" id="3.2.2.27"/>
    </reaction>
</comment>
<dbReference type="InterPro" id="IPR005122">
    <property type="entry name" value="Uracil-DNA_glycosylase-like"/>
</dbReference>
<dbReference type="Pfam" id="PF03167">
    <property type="entry name" value="UDG"/>
    <property type="match status" value="1"/>
</dbReference>
<proteinExistence type="inferred from homology"/>
<sequence>MTAVDILQLITHEVQTCTRCALHTGRTRAVPGEGPPTAEVMLIGEGPGYHEDRQGRPFVGPSGQLLDDLLALAGLQRADVFIGNVIKCRPPKNRDPLPDEVATCTQAYLFRQIEALNPKVIVTLGRFSMNLFLPGEKISRIHGQPRIVEGRLIVPMLHPAAALHQPQNRPLLEADFRRLPELLATVEREAPAPAPVTPPNEEPPLEQLSLF</sequence>
<evidence type="ECO:0000256" key="5">
    <source>
        <dbReference type="ARBA" id="ARBA00022485"/>
    </source>
</evidence>
<feature type="domain" description="Uracil-DNA glycosylase-like" evidence="13">
    <location>
        <begin position="31"/>
        <end position="177"/>
    </location>
</feature>
<gene>
    <name evidence="14" type="ORF">EYB53_011675</name>
</gene>
<feature type="compositionally biased region" description="Pro residues" evidence="12">
    <location>
        <begin position="192"/>
        <end position="202"/>
    </location>
</feature>
<dbReference type="PANTHER" id="PTHR33693:SF1">
    <property type="entry name" value="TYPE-4 URACIL-DNA GLYCOSYLASE"/>
    <property type="match status" value="1"/>
</dbReference>
<evidence type="ECO:0000256" key="12">
    <source>
        <dbReference type="SAM" id="MobiDB-lite"/>
    </source>
</evidence>
<evidence type="ECO:0000256" key="4">
    <source>
        <dbReference type="ARBA" id="ARBA00019403"/>
    </source>
</evidence>
<dbReference type="RefSeq" id="WP_135478360.1">
    <property type="nucleotide sequence ID" value="NZ_SIJK02000018.1"/>
</dbReference>
<comment type="caution">
    <text evidence="14">The sequence shown here is derived from an EMBL/GenBank/DDBJ whole genome shotgun (WGS) entry which is preliminary data.</text>
</comment>
<keyword evidence="15" id="KW-1185">Reference proteome</keyword>
<dbReference type="InterPro" id="IPR036895">
    <property type="entry name" value="Uracil-DNA_glycosylase-like_sf"/>
</dbReference>
<dbReference type="CDD" id="cd10030">
    <property type="entry name" value="UDG-F4_TTUDGA_SPO1dp_like"/>
    <property type="match status" value="1"/>
</dbReference>
<protein>
    <recommendedName>
        <fullName evidence="4">Type-4 uracil-DNA glycosylase</fullName>
        <ecNumber evidence="3">3.2.2.27</ecNumber>
    </recommendedName>
</protein>
<comment type="similarity">
    <text evidence="2">Belongs to the uracil-DNA glycosylase (UDG) superfamily. Type 4 (UDGa) family.</text>
</comment>
<dbReference type="Gene3D" id="3.40.470.10">
    <property type="entry name" value="Uracil-DNA glycosylase-like domain"/>
    <property type="match status" value="1"/>
</dbReference>
<evidence type="ECO:0000256" key="1">
    <source>
        <dbReference type="ARBA" id="ARBA00001400"/>
    </source>
</evidence>
<keyword evidence="6" id="KW-0479">Metal-binding</keyword>
<keyword evidence="8" id="KW-0378">Hydrolase</keyword>
<accession>A0ABS4DAM4</accession>
<dbReference type="SUPFAM" id="SSF52141">
    <property type="entry name" value="Uracil-DNA glycosylase-like"/>
    <property type="match status" value="1"/>
</dbReference>
<dbReference type="EMBL" id="SIJK02000018">
    <property type="protein sequence ID" value="MBP1466364.1"/>
    <property type="molecule type" value="Genomic_DNA"/>
</dbReference>
<dbReference type="Proteomes" id="UP001193081">
    <property type="component" value="Unassembled WGS sequence"/>
</dbReference>
<evidence type="ECO:0000256" key="2">
    <source>
        <dbReference type="ARBA" id="ARBA00006521"/>
    </source>
</evidence>
<dbReference type="InterPro" id="IPR051536">
    <property type="entry name" value="UDG_Type-4/5"/>
</dbReference>
<evidence type="ECO:0000256" key="7">
    <source>
        <dbReference type="ARBA" id="ARBA00022763"/>
    </source>
</evidence>
<name>A0ABS4DAM4_9CHLR</name>
<evidence type="ECO:0000256" key="11">
    <source>
        <dbReference type="ARBA" id="ARBA00023204"/>
    </source>
</evidence>
<reference evidence="14 15" key="1">
    <citation type="submission" date="2021-03" db="EMBL/GenBank/DDBJ databases">
        <authorList>
            <person name="Grouzdev D.S."/>
        </authorList>
    </citation>
    <scope>NUCLEOTIDE SEQUENCE [LARGE SCALE GENOMIC DNA]</scope>
    <source>
        <strain evidence="14 15">M50-1</strain>
    </source>
</reference>
<evidence type="ECO:0000256" key="10">
    <source>
        <dbReference type="ARBA" id="ARBA00023014"/>
    </source>
</evidence>
<dbReference type="NCBIfam" id="TIGR00758">
    <property type="entry name" value="UDG_fam4"/>
    <property type="match status" value="1"/>
</dbReference>
<dbReference type="InterPro" id="IPR005273">
    <property type="entry name" value="Ura-DNA_glyco_family4"/>
</dbReference>
<keyword evidence="9" id="KW-0408">Iron</keyword>
<evidence type="ECO:0000256" key="3">
    <source>
        <dbReference type="ARBA" id="ARBA00012030"/>
    </source>
</evidence>
<evidence type="ECO:0000259" key="13">
    <source>
        <dbReference type="SMART" id="SM00986"/>
    </source>
</evidence>
<dbReference type="PANTHER" id="PTHR33693">
    <property type="entry name" value="TYPE-5 URACIL-DNA GLYCOSYLASE"/>
    <property type="match status" value="1"/>
</dbReference>
<organism evidence="14 15">
    <name type="scientific">Candidatus Chloroploca mongolica</name>
    <dbReference type="NCBI Taxonomy" id="2528176"/>
    <lineage>
        <taxon>Bacteria</taxon>
        <taxon>Bacillati</taxon>
        <taxon>Chloroflexota</taxon>
        <taxon>Chloroflexia</taxon>
        <taxon>Chloroflexales</taxon>
        <taxon>Chloroflexineae</taxon>
        <taxon>Oscillochloridaceae</taxon>
        <taxon>Candidatus Chloroploca</taxon>
    </lineage>
</organism>
<evidence type="ECO:0000256" key="8">
    <source>
        <dbReference type="ARBA" id="ARBA00022801"/>
    </source>
</evidence>
<keyword evidence="5" id="KW-0004">4Fe-4S</keyword>